<accession>A0A6B8TP90</accession>
<dbReference type="KEGG" id="cxe:FOB82_05800"/>
<proteinExistence type="predicted"/>
<keyword evidence="1" id="KW-0472">Membrane</keyword>
<dbReference type="Proteomes" id="UP000426857">
    <property type="component" value="Chromosome"/>
</dbReference>
<organism evidence="2 3">
    <name type="scientific">Corynebacterium xerosis</name>
    <dbReference type="NCBI Taxonomy" id="1725"/>
    <lineage>
        <taxon>Bacteria</taxon>
        <taxon>Bacillati</taxon>
        <taxon>Actinomycetota</taxon>
        <taxon>Actinomycetes</taxon>
        <taxon>Mycobacteriales</taxon>
        <taxon>Corynebacteriaceae</taxon>
        <taxon>Corynebacterium</taxon>
    </lineage>
</organism>
<dbReference type="RefSeq" id="WP_155868678.1">
    <property type="nucleotide sequence ID" value="NZ_CP046322.1"/>
</dbReference>
<feature type="transmembrane region" description="Helical" evidence="1">
    <location>
        <begin position="7"/>
        <end position="27"/>
    </location>
</feature>
<evidence type="ECO:0000313" key="2">
    <source>
        <dbReference type="EMBL" id="QGS34541.1"/>
    </source>
</evidence>
<keyword evidence="1" id="KW-1133">Transmembrane helix</keyword>
<name>A0A6B8TP90_9CORY</name>
<feature type="transmembrane region" description="Helical" evidence="1">
    <location>
        <begin position="51"/>
        <end position="74"/>
    </location>
</feature>
<protein>
    <submittedName>
        <fullName evidence="2">Uncharacterized protein</fullName>
    </submittedName>
</protein>
<sequence>MTPARWLALTLFCVSIACVIGILNGMYSMEMLVSSGDGMGATAIEAKTSRAMLYGAIAVGSTIGGMALTLVDWLGNPRRRSG</sequence>
<evidence type="ECO:0000313" key="3">
    <source>
        <dbReference type="Proteomes" id="UP000426857"/>
    </source>
</evidence>
<dbReference type="EMBL" id="CP046322">
    <property type="protein sequence ID" value="QGS34541.1"/>
    <property type="molecule type" value="Genomic_DNA"/>
</dbReference>
<evidence type="ECO:0000256" key="1">
    <source>
        <dbReference type="SAM" id="Phobius"/>
    </source>
</evidence>
<dbReference type="AlphaFoldDB" id="A0A6B8TP90"/>
<gene>
    <name evidence="2" type="ORF">FOB82_05800</name>
</gene>
<keyword evidence="1" id="KW-0812">Transmembrane</keyword>
<dbReference type="PROSITE" id="PS51257">
    <property type="entry name" value="PROKAR_LIPOPROTEIN"/>
    <property type="match status" value="1"/>
</dbReference>
<reference evidence="2 3" key="1">
    <citation type="submission" date="2019-11" db="EMBL/GenBank/DDBJ databases">
        <title>FDA dAtabase for Regulatory Grade micrObial Sequences (FDA-ARGOS): Supporting development and validation of Infectious Disease Dx tests.</title>
        <authorList>
            <person name="Kerrigan L."/>
            <person name="Long C."/>
            <person name="Tallon L."/>
            <person name="Sadzewicz L."/>
            <person name="Vavikolanu K."/>
            <person name="Mehta A."/>
            <person name="Aluvathingal J."/>
            <person name="Nadendla S."/>
            <person name="Yan Y."/>
            <person name="Sichtig H."/>
        </authorList>
    </citation>
    <scope>NUCLEOTIDE SEQUENCE [LARGE SCALE GENOMIC DNA]</scope>
    <source>
        <strain evidence="2 3">FDAARGOS_674</strain>
    </source>
</reference>